<dbReference type="SUPFAM" id="SSF48452">
    <property type="entry name" value="TPR-like"/>
    <property type="match status" value="1"/>
</dbReference>
<sequence>MSESRKLAAILAADVVGYSRLASADEDRTLARLRALRSDLIDPTIAVYNGRMVKRTGDGALVEFRSVVDAVRCAIEVQDGMVERNAGVPEDRRIEFRIGIHLGDVVEESDGDLMGDGVNIASRLEGVAAPGTICLSEDAYRQVKTRLDVSVSDLGDTQLKNIAEPIRVYSLRVGTAAHAKAPVTHELSEALLSTAAPPQLSIAVLPFANMSGDAEQEYFADGISEDIITALSKLSQLFVIARNSSFTFKGRNVNVQEVGRNLGVHYVLEGSVRKSGNKVRITAQLIDATTGGHLWAERFDRDLTDIFAVQDDVTQQIVDALALNLAKGDQQRLATEQTGNLDAYDCFLHGREQLWRFTKAENIKGRELLQRAVEFDPKFAPAYAFLAFANILDYANQWSSSWSNAMAQAEMFAARAVALDDRYPYAHWALGIVELYSRRHEAAICSAKRLIALAPNLAEGHENLGYALHYSGKPEDALRCFDRAMALNPYYPDVYLHFQAQAMFQLRRYEEAIGILRRRLSRNPSTDVSRVLLAASYGHLGRFEEARREWQEVFRVNPQYSLEHRRKVLPYKDPNDFELIVDGLRKAGLV</sequence>
<evidence type="ECO:0000256" key="1">
    <source>
        <dbReference type="PROSITE-ProRule" id="PRU00339"/>
    </source>
</evidence>
<protein>
    <submittedName>
        <fullName evidence="3">TolB amino-terminal domain-containing protein</fullName>
    </submittedName>
</protein>
<proteinExistence type="predicted"/>
<dbReference type="SUPFAM" id="SSF55073">
    <property type="entry name" value="Nucleotide cyclase"/>
    <property type="match status" value="1"/>
</dbReference>
<dbReference type="PROSITE" id="PS50125">
    <property type="entry name" value="GUANYLATE_CYCLASE_2"/>
    <property type="match status" value="1"/>
</dbReference>
<dbReference type="Gene3D" id="3.40.50.10070">
    <property type="entry name" value="TolB, N-terminal domain"/>
    <property type="match status" value="1"/>
</dbReference>
<dbReference type="Pfam" id="PF00211">
    <property type="entry name" value="Guanylate_cyc"/>
    <property type="match status" value="1"/>
</dbReference>
<dbReference type="InterPro" id="IPR001054">
    <property type="entry name" value="A/G_cyclase"/>
</dbReference>
<dbReference type="AlphaFoldDB" id="A0A1G9L2X7"/>
<dbReference type="Proteomes" id="UP000198894">
    <property type="component" value="Unassembled WGS sequence"/>
</dbReference>
<dbReference type="GO" id="GO:0035556">
    <property type="term" value="P:intracellular signal transduction"/>
    <property type="evidence" value="ECO:0007669"/>
    <property type="project" value="InterPro"/>
</dbReference>
<feature type="repeat" description="TPR" evidence="1">
    <location>
        <begin position="458"/>
        <end position="491"/>
    </location>
</feature>
<gene>
    <name evidence="3" type="ORF">SAMN05428953_1466</name>
</gene>
<accession>A0A1G9L2X7</accession>
<dbReference type="PANTHER" id="PTHR43081:SF19">
    <property type="entry name" value="PH-SENSITIVE ADENYLATE CYCLASE RV1264"/>
    <property type="match status" value="1"/>
</dbReference>
<dbReference type="Gene3D" id="3.30.70.1230">
    <property type="entry name" value="Nucleotide cyclase"/>
    <property type="match status" value="1"/>
</dbReference>
<dbReference type="EMBL" id="FNEE01000046">
    <property type="protein sequence ID" value="SDL56301.1"/>
    <property type="molecule type" value="Genomic_DNA"/>
</dbReference>
<dbReference type="CDD" id="cd07302">
    <property type="entry name" value="CHD"/>
    <property type="match status" value="1"/>
</dbReference>
<dbReference type="InterPro" id="IPR019734">
    <property type="entry name" value="TPR_rpt"/>
</dbReference>
<dbReference type="GO" id="GO:0004016">
    <property type="term" value="F:adenylate cyclase activity"/>
    <property type="evidence" value="ECO:0007669"/>
    <property type="project" value="UniProtKB-ARBA"/>
</dbReference>
<dbReference type="PANTHER" id="PTHR43081">
    <property type="entry name" value="ADENYLATE CYCLASE, TERMINAL-DIFFERENTIATION SPECIFIC-RELATED"/>
    <property type="match status" value="1"/>
</dbReference>
<feature type="domain" description="Guanylate cyclase" evidence="2">
    <location>
        <begin position="9"/>
        <end position="125"/>
    </location>
</feature>
<dbReference type="InterPro" id="IPR050697">
    <property type="entry name" value="Adenylyl/Guanylyl_Cyclase_3/4"/>
</dbReference>
<name>A0A1G9L2X7_9HYPH</name>
<dbReference type="GO" id="GO:0006171">
    <property type="term" value="P:cAMP biosynthetic process"/>
    <property type="evidence" value="ECO:0007669"/>
    <property type="project" value="TreeGrafter"/>
</dbReference>
<evidence type="ECO:0000313" key="3">
    <source>
        <dbReference type="EMBL" id="SDL56301.1"/>
    </source>
</evidence>
<dbReference type="InterPro" id="IPR029787">
    <property type="entry name" value="Nucleotide_cyclase"/>
</dbReference>
<dbReference type="SMART" id="SM00028">
    <property type="entry name" value="TPR"/>
    <property type="match status" value="4"/>
</dbReference>
<keyword evidence="4" id="KW-1185">Reference proteome</keyword>
<evidence type="ECO:0000313" key="4">
    <source>
        <dbReference type="Proteomes" id="UP000198894"/>
    </source>
</evidence>
<reference evidence="4" key="1">
    <citation type="submission" date="2016-10" db="EMBL/GenBank/DDBJ databases">
        <authorList>
            <person name="Varghese N."/>
            <person name="Submissions S."/>
        </authorList>
    </citation>
    <scope>NUCLEOTIDE SEQUENCE [LARGE SCALE GENOMIC DNA]</scope>
    <source>
        <strain evidence="4">CGMCC 1.11022</strain>
    </source>
</reference>
<dbReference type="Gene3D" id="1.25.40.10">
    <property type="entry name" value="Tetratricopeptide repeat domain"/>
    <property type="match status" value="1"/>
</dbReference>
<dbReference type="RefSeq" id="WP_091600646.1">
    <property type="nucleotide sequence ID" value="NZ_FNEE01000046.1"/>
</dbReference>
<dbReference type="PROSITE" id="PS50005">
    <property type="entry name" value="TPR"/>
    <property type="match status" value="1"/>
</dbReference>
<organism evidence="3 4">
    <name type="scientific">Mesorhizobium muleiense</name>
    <dbReference type="NCBI Taxonomy" id="1004279"/>
    <lineage>
        <taxon>Bacteria</taxon>
        <taxon>Pseudomonadati</taxon>
        <taxon>Pseudomonadota</taxon>
        <taxon>Alphaproteobacteria</taxon>
        <taxon>Hyphomicrobiales</taxon>
        <taxon>Phyllobacteriaceae</taxon>
        <taxon>Mesorhizobium</taxon>
    </lineage>
</organism>
<keyword evidence="1" id="KW-0802">TPR repeat</keyword>
<dbReference type="Pfam" id="PF12895">
    <property type="entry name" value="ANAPC3"/>
    <property type="match status" value="1"/>
</dbReference>
<dbReference type="InterPro" id="IPR011990">
    <property type="entry name" value="TPR-like_helical_dom_sf"/>
</dbReference>
<evidence type="ECO:0000259" key="2">
    <source>
        <dbReference type="PROSITE" id="PS50125"/>
    </source>
</evidence>